<accession>A0ABR4WER2</accession>
<dbReference type="EMBL" id="ARXU01000003">
    <property type="protein sequence ID" value="KGD61984.1"/>
    <property type="molecule type" value="Genomic_DNA"/>
</dbReference>
<proteinExistence type="predicted"/>
<evidence type="ECO:0000256" key="1">
    <source>
        <dbReference type="SAM" id="MobiDB-lite"/>
    </source>
</evidence>
<gene>
    <name evidence="2" type="ORF">T9A_01193</name>
</gene>
<reference evidence="2 3" key="1">
    <citation type="submission" date="2012-09" db="EMBL/GenBank/DDBJ databases">
        <title>Genome Sequence of alkane-degrading Bacterium Alcanivorax jadensis T9.</title>
        <authorList>
            <person name="Lai Q."/>
            <person name="Shao Z."/>
        </authorList>
    </citation>
    <scope>NUCLEOTIDE SEQUENCE [LARGE SCALE GENOMIC DNA]</scope>
    <source>
        <strain evidence="2 3">T9</strain>
    </source>
</reference>
<evidence type="ECO:0000313" key="2">
    <source>
        <dbReference type="EMBL" id="KGD61984.1"/>
    </source>
</evidence>
<organism evidence="2 3">
    <name type="scientific">Alcanivorax jadensis T9</name>
    <dbReference type="NCBI Taxonomy" id="1177181"/>
    <lineage>
        <taxon>Bacteria</taxon>
        <taxon>Pseudomonadati</taxon>
        <taxon>Pseudomonadota</taxon>
        <taxon>Gammaproteobacteria</taxon>
        <taxon>Oceanospirillales</taxon>
        <taxon>Alcanivoracaceae</taxon>
        <taxon>Alcanivorax</taxon>
    </lineage>
</organism>
<evidence type="ECO:0008006" key="4">
    <source>
        <dbReference type="Google" id="ProtNLM"/>
    </source>
</evidence>
<protein>
    <recommendedName>
        <fullName evidence="4">Lipoprotein</fullName>
    </recommendedName>
</protein>
<dbReference type="Proteomes" id="UP000029443">
    <property type="component" value="Unassembled WGS sequence"/>
</dbReference>
<evidence type="ECO:0000313" key="3">
    <source>
        <dbReference type="Proteomes" id="UP000029443"/>
    </source>
</evidence>
<sequence>MMAPAQVPMSEEAYAESLRDQSQRPPEQDIISRFRQAFPDQGKPRIAVFWNREFPSRVSDWYSHYRGSLNAKGELSVTGKEAREEKGRATLTMEQESRGGLRTSDRNAIAMGLQGGLISAFKQGGATVIDQAMAQRITDNALEDGTFERASPDQLRLQMRALSQQADYVLELVVGSEFDRDGLYQVRVLSVKDASVLAVFNTDGKPPGSEDQHAWVVAESGFEKRDRPQPMSATGKEIALHTMAQMSQ</sequence>
<keyword evidence="3" id="KW-1185">Reference proteome</keyword>
<comment type="caution">
    <text evidence="2">The sequence shown here is derived from an EMBL/GenBank/DDBJ whole genome shotgun (WGS) entry which is preliminary data.</text>
</comment>
<feature type="compositionally biased region" description="Basic and acidic residues" evidence="1">
    <location>
        <begin position="17"/>
        <end position="28"/>
    </location>
</feature>
<feature type="region of interest" description="Disordered" evidence="1">
    <location>
        <begin position="1"/>
        <end position="28"/>
    </location>
</feature>
<name>A0ABR4WER2_9GAMM</name>